<evidence type="ECO:0000313" key="2">
    <source>
        <dbReference type="EMBL" id="HJC88326.1"/>
    </source>
</evidence>
<comment type="caution">
    <text evidence="2">The sequence shown here is derived from an EMBL/GenBank/DDBJ whole genome shotgun (WGS) entry which is preliminary data.</text>
</comment>
<feature type="chain" id="PRO_5038984761" description="Transglutaminase-like domain-containing protein" evidence="1">
    <location>
        <begin position="31"/>
        <end position="256"/>
    </location>
</feature>
<name>A0A9D2QKT8_9FIRM</name>
<evidence type="ECO:0000256" key="1">
    <source>
        <dbReference type="SAM" id="SignalP"/>
    </source>
</evidence>
<evidence type="ECO:0000313" key="3">
    <source>
        <dbReference type="Proteomes" id="UP000823922"/>
    </source>
</evidence>
<gene>
    <name evidence="2" type="ORF">H9926_09960</name>
</gene>
<reference evidence="2" key="2">
    <citation type="submission" date="2021-04" db="EMBL/GenBank/DDBJ databases">
        <authorList>
            <person name="Gilroy R."/>
        </authorList>
    </citation>
    <scope>NUCLEOTIDE SEQUENCE</scope>
    <source>
        <strain evidence="2">ChiBcec1-1630</strain>
    </source>
</reference>
<keyword evidence="1" id="KW-0732">Signal</keyword>
<reference evidence="2" key="1">
    <citation type="journal article" date="2021" name="PeerJ">
        <title>Extensive microbial diversity within the chicken gut microbiome revealed by metagenomics and culture.</title>
        <authorList>
            <person name="Gilroy R."/>
            <person name="Ravi A."/>
            <person name="Getino M."/>
            <person name="Pursley I."/>
            <person name="Horton D.L."/>
            <person name="Alikhan N.F."/>
            <person name="Baker D."/>
            <person name="Gharbi K."/>
            <person name="Hall N."/>
            <person name="Watson M."/>
            <person name="Adriaenssens E.M."/>
            <person name="Foster-Nyarko E."/>
            <person name="Jarju S."/>
            <person name="Secka A."/>
            <person name="Antonio M."/>
            <person name="Oren A."/>
            <person name="Chaudhuri R.R."/>
            <person name="La Ragione R."/>
            <person name="Hildebrand F."/>
            <person name="Pallen M.J."/>
        </authorList>
    </citation>
    <scope>NUCLEOTIDE SEQUENCE</scope>
    <source>
        <strain evidence="2">ChiBcec1-1630</strain>
    </source>
</reference>
<dbReference type="Proteomes" id="UP000823922">
    <property type="component" value="Unassembled WGS sequence"/>
</dbReference>
<accession>A0A9D2QKT8</accession>
<organism evidence="2 3">
    <name type="scientific">Candidatus Eisenbergiella intestinigallinarum</name>
    <dbReference type="NCBI Taxonomy" id="2838549"/>
    <lineage>
        <taxon>Bacteria</taxon>
        <taxon>Bacillati</taxon>
        <taxon>Bacillota</taxon>
        <taxon>Clostridia</taxon>
        <taxon>Lachnospirales</taxon>
        <taxon>Lachnospiraceae</taxon>
        <taxon>Eisenbergiella</taxon>
    </lineage>
</organism>
<evidence type="ECO:0008006" key="4">
    <source>
        <dbReference type="Google" id="ProtNLM"/>
    </source>
</evidence>
<feature type="signal peptide" evidence="1">
    <location>
        <begin position="1"/>
        <end position="30"/>
    </location>
</feature>
<dbReference type="AlphaFoldDB" id="A0A9D2QKT8"/>
<dbReference type="EMBL" id="DWVS01000252">
    <property type="protein sequence ID" value="HJC88326.1"/>
    <property type="molecule type" value="Genomic_DNA"/>
</dbReference>
<sequence>MRGKKCFSRMLSTLCAVLTVSTFVAVPAEAAQFDPAFYGAAYPDVAAAFGTDAQALLNHYLTYGMAEGRFPAADAQPGEAVDAVAGVSESGEVSTNAEQAAGAQTAAETAFQPVPMNELANYSSLKKRMTDEEFALAYQAALNLVTPYIGLPLEEQIYGITVSIRALFDSGMSYSMSTPHYNDPYGYFILGTASCAGCTRATGLCLNILGIPYEHVNENQYSHQWCRINVNGTYWISDAYGLYCGPEPAPYAHPWF</sequence>
<protein>
    <recommendedName>
        <fullName evidence="4">Transglutaminase-like domain-containing protein</fullName>
    </recommendedName>
</protein>
<proteinExistence type="predicted"/>